<feature type="compositionally biased region" description="Polar residues" evidence="1">
    <location>
        <begin position="41"/>
        <end position="52"/>
    </location>
</feature>
<keyword evidence="3" id="KW-1185">Reference proteome</keyword>
<dbReference type="Pfam" id="PF12685">
    <property type="entry name" value="SpoIIIAH"/>
    <property type="match status" value="1"/>
</dbReference>
<proteinExistence type="predicted"/>
<dbReference type="InterPro" id="IPR038503">
    <property type="entry name" value="SpoIIIAH_sf"/>
</dbReference>
<evidence type="ECO:0000313" key="2">
    <source>
        <dbReference type="EMBL" id="MBP0724414.1"/>
    </source>
</evidence>
<feature type="compositionally biased region" description="Basic and acidic residues" evidence="1">
    <location>
        <begin position="83"/>
        <end position="100"/>
    </location>
</feature>
<organism evidence="2 3">
    <name type="scientific">Gottfriedia endophytica</name>
    <dbReference type="NCBI Taxonomy" id="2820819"/>
    <lineage>
        <taxon>Bacteria</taxon>
        <taxon>Bacillati</taxon>
        <taxon>Bacillota</taxon>
        <taxon>Bacilli</taxon>
        <taxon>Bacillales</taxon>
        <taxon>Bacillaceae</taxon>
        <taxon>Gottfriedia</taxon>
    </lineage>
</organism>
<dbReference type="Proteomes" id="UP000682134">
    <property type="component" value="Unassembled WGS sequence"/>
</dbReference>
<dbReference type="AlphaFoldDB" id="A0A940SJ12"/>
<accession>A0A940SJ12</accession>
<evidence type="ECO:0000313" key="3">
    <source>
        <dbReference type="Proteomes" id="UP000682134"/>
    </source>
</evidence>
<dbReference type="EMBL" id="JAGIYQ010000002">
    <property type="protein sequence ID" value="MBP0724414.1"/>
    <property type="molecule type" value="Genomic_DNA"/>
</dbReference>
<gene>
    <name evidence="2" type="ORF">J5Y03_04335</name>
</gene>
<comment type="caution">
    <text evidence="2">The sequence shown here is derived from an EMBL/GenBank/DDBJ whole genome shotgun (WGS) entry which is preliminary data.</text>
</comment>
<name>A0A940SJ12_9BACI</name>
<reference evidence="2" key="1">
    <citation type="submission" date="2021-04" db="EMBL/GenBank/DDBJ databases">
        <title>Genome seq and assembly of Bacillus sp.</title>
        <authorList>
            <person name="Chhetri G."/>
        </authorList>
    </citation>
    <scope>NUCLEOTIDE SEQUENCE</scope>
    <source>
        <strain evidence="2">RG28</strain>
    </source>
</reference>
<dbReference type="InterPro" id="IPR024232">
    <property type="entry name" value="SpoIIIAH"/>
</dbReference>
<feature type="region of interest" description="Disordered" evidence="1">
    <location>
        <begin position="41"/>
        <end position="100"/>
    </location>
</feature>
<evidence type="ECO:0000256" key="1">
    <source>
        <dbReference type="SAM" id="MobiDB-lite"/>
    </source>
</evidence>
<protein>
    <submittedName>
        <fullName evidence="2">SpoIIIAH-like family protein</fullName>
    </submittedName>
</protein>
<feature type="compositionally biased region" description="Basic and acidic residues" evidence="1">
    <location>
        <begin position="55"/>
        <end position="69"/>
    </location>
</feature>
<sequence length="194" mass="21734">MKRQTIWLLTMLSLVVVLSVYYVTTPNQTNTANFMKMSGKQDLSSLDSTSNVNSDKTKETSNKSSEKTKPTAKKQNAINADEVMEKQRMDQEDTRSQQIEEYKSVVDSATATAQQKSEALSKVQTLEALSAKEQNVEEMIKSAGYKDALVQANDNEVRVTVKSKTHSRKAANDIIQMTRSELGEKLVEVDFQTK</sequence>
<dbReference type="Gene3D" id="1.10.287.4300">
    <property type="entry name" value="Stage III sporulation protein AH-like"/>
    <property type="match status" value="1"/>
</dbReference>
<dbReference type="RefSeq" id="WP_209402895.1">
    <property type="nucleotide sequence ID" value="NZ_JAGIYQ010000002.1"/>
</dbReference>